<comment type="caution">
    <text evidence="3">The sequence shown here is derived from an EMBL/GenBank/DDBJ whole genome shotgun (WGS) entry which is preliminary data.</text>
</comment>
<name>A0A934TW29_9BURK</name>
<dbReference type="PROSITE" id="PS00409">
    <property type="entry name" value="PROKAR_NTER_METHYL"/>
    <property type="match status" value="1"/>
</dbReference>
<reference evidence="3" key="2">
    <citation type="submission" date="2021-01" db="EMBL/GenBank/DDBJ databases">
        <authorList>
            <person name="Kang M."/>
        </authorList>
    </citation>
    <scope>NUCLEOTIDE SEQUENCE</scope>
    <source>
        <strain evidence="3">KACC 17527</strain>
    </source>
</reference>
<dbReference type="PRINTS" id="PR00813">
    <property type="entry name" value="BCTERIALGSPG"/>
</dbReference>
<dbReference type="InterPro" id="IPR000983">
    <property type="entry name" value="Bac_GSPG_pilin"/>
</dbReference>
<keyword evidence="4" id="KW-1185">Reference proteome</keyword>
<evidence type="ECO:0000256" key="1">
    <source>
        <dbReference type="ARBA" id="ARBA00022481"/>
    </source>
</evidence>
<proteinExistence type="predicted"/>
<dbReference type="GO" id="GO:0015627">
    <property type="term" value="C:type II protein secretion system complex"/>
    <property type="evidence" value="ECO:0007669"/>
    <property type="project" value="InterPro"/>
</dbReference>
<keyword evidence="1" id="KW-0488">Methylation</keyword>
<dbReference type="RefSeq" id="WP_201175877.1">
    <property type="nucleotide sequence ID" value="NZ_JAEPWM010000010.1"/>
</dbReference>
<evidence type="ECO:0000313" key="4">
    <source>
        <dbReference type="Proteomes" id="UP000630528"/>
    </source>
</evidence>
<dbReference type="InterPro" id="IPR031982">
    <property type="entry name" value="PilE-like"/>
</dbReference>
<organism evidence="3 4">
    <name type="scientific">Ramlibacter ginsenosidimutans</name>
    <dbReference type="NCBI Taxonomy" id="502333"/>
    <lineage>
        <taxon>Bacteria</taxon>
        <taxon>Pseudomonadati</taxon>
        <taxon>Pseudomonadota</taxon>
        <taxon>Betaproteobacteria</taxon>
        <taxon>Burkholderiales</taxon>
        <taxon>Comamonadaceae</taxon>
        <taxon>Ramlibacter</taxon>
    </lineage>
</organism>
<keyword evidence="2" id="KW-0812">Transmembrane</keyword>
<evidence type="ECO:0000256" key="2">
    <source>
        <dbReference type="SAM" id="Phobius"/>
    </source>
</evidence>
<accession>A0A934TW29</accession>
<dbReference type="NCBIfam" id="TIGR02532">
    <property type="entry name" value="IV_pilin_GFxxxE"/>
    <property type="match status" value="1"/>
</dbReference>
<keyword evidence="2" id="KW-0472">Membrane</keyword>
<keyword evidence="2" id="KW-1133">Transmembrane helix</keyword>
<feature type="transmembrane region" description="Helical" evidence="2">
    <location>
        <begin position="6"/>
        <end position="28"/>
    </location>
</feature>
<evidence type="ECO:0000313" key="3">
    <source>
        <dbReference type="EMBL" id="MBK6008483.1"/>
    </source>
</evidence>
<sequence>MKTRSAGFTLIEIMIAIAVVAILAAVGLPSYRNYTLRGKIPEATGNLAAMRVKLEQFYQDNRTYAPATAGCVTDSTTSKYFDFTTCSGGAETRTATGYTLFAIGKASMAGFSYSVDQTNAKSSTVTGVSGWTGNGSCWVTRTGGEC</sequence>
<protein>
    <submittedName>
        <fullName evidence="3">Prepilin-type N-terminal cleavage/methylation domain-containing protein</fullName>
    </submittedName>
</protein>
<gene>
    <name evidence="3" type="ORF">JJB11_20465</name>
</gene>
<dbReference type="InterPro" id="IPR045584">
    <property type="entry name" value="Pilin-like"/>
</dbReference>
<dbReference type="GO" id="GO:0015628">
    <property type="term" value="P:protein secretion by the type II secretion system"/>
    <property type="evidence" value="ECO:0007669"/>
    <property type="project" value="InterPro"/>
</dbReference>
<dbReference type="Pfam" id="PF07963">
    <property type="entry name" value="N_methyl"/>
    <property type="match status" value="1"/>
</dbReference>
<dbReference type="Proteomes" id="UP000630528">
    <property type="component" value="Unassembled WGS sequence"/>
</dbReference>
<dbReference type="InterPro" id="IPR012902">
    <property type="entry name" value="N_methyl_site"/>
</dbReference>
<dbReference type="SUPFAM" id="SSF54523">
    <property type="entry name" value="Pili subunits"/>
    <property type="match status" value="1"/>
</dbReference>
<dbReference type="Gene3D" id="3.30.700.10">
    <property type="entry name" value="Glycoprotein, Type 4 Pilin"/>
    <property type="match status" value="1"/>
</dbReference>
<dbReference type="Pfam" id="PF16732">
    <property type="entry name" value="ComP_DUS"/>
    <property type="match status" value="1"/>
</dbReference>
<dbReference type="AlphaFoldDB" id="A0A934TW29"/>
<dbReference type="EMBL" id="JAEPWM010000010">
    <property type="protein sequence ID" value="MBK6008483.1"/>
    <property type="molecule type" value="Genomic_DNA"/>
</dbReference>
<reference evidence="3" key="1">
    <citation type="journal article" date="2012" name="J. Microbiol. Biotechnol.">
        <title>Ramlibacter ginsenosidimutans sp. nov., with ginsenoside-converting activity.</title>
        <authorList>
            <person name="Wang L."/>
            <person name="An D.S."/>
            <person name="Kim S.G."/>
            <person name="Jin F.X."/>
            <person name="Kim S.C."/>
            <person name="Lee S.T."/>
            <person name="Im W.T."/>
        </authorList>
    </citation>
    <scope>NUCLEOTIDE SEQUENCE</scope>
    <source>
        <strain evidence="3">KACC 17527</strain>
    </source>
</reference>
<dbReference type="GO" id="GO:0043683">
    <property type="term" value="P:type IV pilus assembly"/>
    <property type="evidence" value="ECO:0007669"/>
    <property type="project" value="InterPro"/>
</dbReference>